<sequence>MSLRARLSRTCDSCNGLFPLIAFCVIFGALMLFPFIQQSVAKQKKLRSLITDNTPISGFYGPGSWWAWLITLGMTHGHLAISFFGSDEPSQSGEWDYDLMGASGYIVAAAVDLTLKTRAIAQLGDSICDSPLLPALFCAENVISIGTGSSLFTLLTGTYIGGSFGRRRAAIATIPVVFALIASWFIRRAHIAISTQEPQCQFPDGSALLSDDSPTTLVEVPVFLIIACGTNVVGLYTYVAYWLVAGVISAVLTALILVPNGALYLAIALPIAGSILFCLAIFAFIPGFGTEVLQLYTTYGAYWAAAAVVSVVLTVTILASRRSPYLAAFSAFVAGPVLFPLMILTLILAVALPQWLAATAIFWAIVYIPAFFPQTDFFPATGMSALVMDQLAAFLGVGCIAAFRIGRRIYKAMHNRAVPDPASTDEYELVNSP</sequence>
<feature type="transmembrane region" description="Helical" evidence="1">
    <location>
        <begin position="384"/>
        <end position="406"/>
    </location>
</feature>
<organism evidence="2 3">
    <name type="scientific">Mycena sanguinolenta</name>
    <dbReference type="NCBI Taxonomy" id="230812"/>
    <lineage>
        <taxon>Eukaryota</taxon>
        <taxon>Fungi</taxon>
        <taxon>Dikarya</taxon>
        <taxon>Basidiomycota</taxon>
        <taxon>Agaricomycotina</taxon>
        <taxon>Agaricomycetes</taxon>
        <taxon>Agaricomycetidae</taxon>
        <taxon>Agaricales</taxon>
        <taxon>Marasmiineae</taxon>
        <taxon>Mycenaceae</taxon>
        <taxon>Mycena</taxon>
    </lineage>
</organism>
<dbReference type="Proteomes" id="UP000623467">
    <property type="component" value="Unassembled WGS sequence"/>
</dbReference>
<dbReference type="OrthoDB" id="3028931at2759"/>
<dbReference type="EMBL" id="JACAZH010000026">
    <property type="protein sequence ID" value="KAF7341782.1"/>
    <property type="molecule type" value="Genomic_DNA"/>
</dbReference>
<dbReference type="AlphaFoldDB" id="A0A8H6XJS6"/>
<reference evidence="2" key="1">
    <citation type="submission" date="2020-05" db="EMBL/GenBank/DDBJ databases">
        <title>Mycena genomes resolve the evolution of fungal bioluminescence.</title>
        <authorList>
            <person name="Tsai I.J."/>
        </authorList>
    </citation>
    <scope>NUCLEOTIDE SEQUENCE</scope>
    <source>
        <strain evidence="2">160909Yilan</strain>
    </source>
</reference>
<feature type="transmembrane region" description="Helical" evidence="1">
    <location>
        <begin position="16"/>
        <end position="36"/>
    </location>
</feature>
<feature type="transmembrane region" description="Helical" evidence="1">
    <location>
        <begin position="300"/>
        <end position="319"/>
    </location>
</feature>
<accession>A0A8H6XJS6</accession>
<keyword evidence="1" id="KW-0812">Transmembrane</keyword>
<protein>
    <submittedName>
        <fullName evidence="2">Uncharacterized protein</fullName>
    </submittedName>
</protein>
<proteinExistence type="predicted"/>
<keyword evidence="1" id="KW-1133">Transmembrane helix</keyword>
<keyword evidence="3" id="KW-1185">Reference proteome</keyword>
<feature type="transmembrane region" description="Helical" evidence="1">
    <location>
        <begin position="264"/>
        <end position="288"/>
    </location>
</feature>
<feature type="transmembrane region" description="Helical" evidence="1">
    <location>
        <begin position="325"/>
        <end position="348"/>
    </location>
</feature>
<feature type="transmembrane region" description="Helical" evidence="1">
    <location>
        <begin position="169"/>
        <end position="186"/>
    </location>
</feature>
<name>A0A8H6XJS6_9AGAR</name>
<feature type="transmembrane region" description="Helical" evidence="1">
    <location>
        <begin position="355"/>
        <end position="372"/>
    </location>
</feature>
<keyword evidence="1" id="KW-0472">Membrane</keyword>
<gene>
    <name evidence="2" type="ORF">MSAN_02032800</name>
</gene>
<evidence type="ECO:0000313" key="2">
    <source>
        <dbReference type="EMBL" id="KAF7341782.1"/>
    </source>
</evidence>
<evidence type="ECO:0000313" key="3">
    <source>
        <dbReference type="Proteomes" id="UP000623467"/>
    </source>
</evidence>
<feature type="transmembrane region" description="Helical" evidence="1">
    <location>
        <begin position="240"/>
        <end position="258"/>
    </location>
</feature>
<comment type="caution">
    <text evidence="2">The sequence shown here is derived from an EMBL/GenBank/DDBJ whole genome shotgun (WGS) entry which is preliminary data.</text>
</comment>
<evidence type="ECO:0000256" key="1">
    <source>
        <dbReference type="SAM" id="Phobius"/>
    </source>
</evidence>